<gene>
    <name evidence="3" type="ORF">ACFSJG_17000</name>
</gene>
<protein>
    <submittedName>
        <fullName evidence="3">B-4DMT family transporter</fullName>
    </submittedName>
</protein>
<evidence type="ECO:0000256" key="2">
    <source>
        <dbReference type="SAM" id="Phobius"/>
    </source>
</evidence>
<keyword evidence="4" id="KW-1185">Reference proteome</keyword>
<feature type="transmembrane region" description="Helical" evidence="2">
    <location>
        <begin position="75"/>
        <end position="95"/>
    </location>
</feature>
<feature type="compositionally biased region" description="Low complexity" evidence="1">
    <location>
        <begin position="153"/>
        <end position="167"/>
    </location>
</feature>
<name>A0ABW4P5Y3_9NOCA</name>
<feature type="region of interest" description="Disordered" evidence="1">
    <location>
        <begin position="143"/>
        <end position="208"/>
    </location>
</feature>
<sequence>MNLWIVRGLGMTFVHVVTRVVLGVAIAAWPLHGSMLRWLGLAVVVLVALLWAGLDGIRDARAHPSEREETDLTMTWLKAGAVAGLLAGAVCWLIGTVSDISLGENSLFFELTSGAAFTLLLVFVPAMLAVAVGRFIAHRDARKNEGDRDRGTVEAPVPVGVGAAGATDGDDGYGFAEGPYSDGAGSTDGHPDDDAPTEVFRAVERPKE</sequence>
<reference evidence="4" key="1">
    <citation type="journal article" date="2019" name="Int. J. Syst. Evol. Microbiol.">
        <title>The Global Catalogue of Microorganisms (GCM) 10K type strain sequencing project: providing services to taxonomists for standard genome sequencing and annotation.</title>
        <authorList>
            <consortium name="The Broad Institute Genomics Platform"/>
            <consortium name="The Broad Institute Genome Sequencing Center for Infectious Disease"/>
            <person name="Wu L."/>
            <person name="Ma J."/>
        </authorList>
    </citation>
    <scope>NUCLEOTIDE SEQUENCE [LARGE SCALE GENOMIC DNA]</scope>
    <source>
        <strain evidence="4">DT72</strain>
    </source>
</reference>
<proteinExistence type="predicted"/>
<feature type="transmembrane region" description="Helical" evidence="2">
    <location>
        <begin position="12"/>
        <end position="29"/>
    </location>
</feature>
<organism evidence="3 4">
    <name type="scientific">Rhodococcus gannanensis</name>
    <dbReference type="NCBI Taxonomy" id="1960308"/>
    <lineage>
        <taxon>Bacteria</taxon>
        <taxon>Bacillati</taxon>
        <taxon>Actinomycetota</taxon>
        <taxon>Actinomycetes</taxon>
        <taxon>Mycobacteriales</taxon>
        <taxon>Nocardiaceae</taxon>
        <taxon>Rhodococcus</taxon>
    </lineage>
</organism>
<comment type="caution">
    <text evidence="3">The sequence shown here is derived from an EMBL/GenBank/DDBJ whole genome shotgun (WGS) entry which is preliminary data.</text>
</comment>
<dbReference type="Proteomes" id="UP001597286">
    <property type="component" value="Unassembled WGS sequence"/>
</dbReference>
<keyword evidence="2" id="KW-0812">Transmembrane</keyword>
<feature type="transmembrane region" description="Helical" evidence="2">
    <location>
        <begin position="115"/>
        <end position="137"/>
    </location>
</feature>
<feature type="compositionally biased region" description="Basic and acidic residues" evidence="1">
    <location>
        <begin position="143"/>
        <end position="152"/>
    </location>
</feature>
<dbReference type="InterPro" id="IPR047958">
    <property type="entry name" value="B-4DMT-like"/>
</dbReference>
<evidence type="ECO:0000313" key="3">
    <source>
        <dbReference type="EMBL" id="MFD1813921.1"/>
    </source>
</evidence>
<evidence type="ECO:0000256" key="1">
    <source>
        <dbReference type="SAM" id="MobiDB-lite"/>
    </source>
</evidence>
<evidence type="ECO:0000313" key="4">
    <source>
        <dbReference type="Proteomes" id="UP001597286"/>
    </source>
</evidence>
<keyword evidence="2" id="KW-1133">Transmembrane helix</keyword>
<dbReference type="EMBL" id="JBHUFB010000012">
    <property type="protein sequence ID" value="MFD1813921.1"/>
    <property type="molecule type" value="Genomic_DNA"/>
</dbReference>
<dbReference type="NCBIfam" id="NF037996">
    <property type="entry name" value="B-4DMT"/>
    <property type="match status" value="1"/>
</dbReference>
<keyword evidence="2" id="KW-0472">Membrane</keyword>
<dbReference type="RefSeq" id="WP_378486399.1">
    <property type="nucleotide sequence ID" value="NZ_JBHUFB010000012.1"/>
</dbReference>
<accession>A0ABW4P5Y3</accession>
<feature type="transmembrane region" description="Helical" evidence="2">
    <location>
        <begin position="35"/>
        <end position="54"/>
    </location>
</feature>